<evidence type="ECO:0000256" key="4">
    <source>
        <dbReference type="ARBA" id="ARBA00022737"/>
    </source>
</evidence>
<keyword evidence="5" id="KW-0547">Nucleotide-binding</keyword>
<evidence type="ECO:0000256" key="2">
    <source>
        <dbReference type="ARBA" id="ARBA00022490"/>
    </source>
</evidence>
<dbReference type="EMBL" id="AP026802">
    <property type="protein sequence ID" value="BDR58860.1"/>
    <property type="molecule type" value="Genomic_DNA"/>
</dbReference>
<comment type="subcellular location">
    <subcellularLocation>
        <location evidence="1">Cytoplasm</location>
    </subcellularLocation>
</comment>
<dbReference type="GO" id="GO:0005737">
    <property type="term" value="C:cytoplasm"/>
    <property type="evidence" value="ECO:0007669"/>
    <property type="project" value="UniProtKB-SubCell"/>
</dbReference>
<dbReference type="Gene3D" id="3.40.50.300">
    <property type="entry name" value="P-loop containing nucleotide triphosphate hydrolases"/>
    <property type="match status" value="2"/>
</dbReference>
<dbReference type="Gene3D" id="1.10.8.280">
    <property type="entry name" value="ABC transporter ATPase domain-like"/>
    <property type="match status" value="1"/>
</dbReference>
<organism evidence="18 19">
    <name type="scientific">Xylocopilactobacillus apicola</name>
    <dbReference type="NCBI Taxonomy" id="2932184"/>
    <lineage>
        <taxon>Bacteria</taxon>
        <taxon>Bacillati</taxon>
        <taxon>Bacillota</taxon>
        <taxon>Bacilli</taxon>
        <taxon>Lactobacillales</taxon>
        <taxon>Lactobacillaceae</taxon>
        <taxon>Xylocopilactobacillus</taxon>
    </lineage>
</organism>
<keyword evidence="7" id="KW-0228">DNA excision</keyword>
<keyword evidence="12" id="KW-0238">DNA-binding</keyword>
<keyword evidence="11" id="KW-0267">Excision nuclease</keyword>
<accession>A0AAU9DFY3</accession>
<evidence type="ECO:0000256" key="9">
    <source>
        <dbReference type="ARBA" id="ARBA00022833"/>
    </source>
</evidence>
<keyword evidence="10" id="KW-0067">ATP-binding</keyword>
<keyword evidence="3" id="KW-0479">Metal-binding</keyword>
<evidence type="ECO:0000256" key="5">
    <source>
        <dbReference type="ARBA" id="ARBA00022741"/>
    </source>
</evidence>
<dbReference type="PANTHER" id="PTHR43152:SF3">
    <property type="entry name" value="UVRABC SYSTEM PROTEIN A"/>
    <property type="match status" value="1"/>
</dbReference>
<dbReference type="GO" id="GO:0008270">
    <property type="term" value="F:zinc ion binding"/>
    <property type="evidence" value="ECO:0007669"/>
    <property type="project" value="UniProtKB-KW"/>
</dbReference>
<dbReference type="Pfam" id="PF17755">
    <property type="entry name" value="UvrA_DNA-bind"/>
    <property type="match status" value="1"/>
</dbReference>
<dbReference type="InterPro" id="IPR041552">
    <property type="entry name" value="UvrA_DNA-bd"/>
</dbReference>
<keyword evidence="19" id="KW-1185">Reference proteome</keyword>
<evidence type="ECO:0000256" key="12">
    <source>
        <dbReference type="ARBA" id="ARBA00023125"/>
    </source>
</evidence>
<keyword evidence="13" id="KW-0234">DNA repair</keyword>
<dbReference type="AlphaFoldDB" id="A0AAU9DFY3"/>
<dbReference type="PROSITE" id="PS00211">
    <property type="entry name" value="ABC_TRANSPORTER_1"/>
    <property type="match status" value="2"/>
</dbReference>
<evidence type="ECO:0000313" key="18">
    <source>
        <dbReference type="EMBL" id="BDR58860.1"/>
    </source>
</evidence>
<dbReference type="InterPro" id="IPR003439">
    <property type="entry name" value="ABC_transporter-like_ATP-bd"/>
</dbReference>
<dbReference type="InterPro" id="IPR017871">
    <property type="entry name" value="ABC_transporter-like_CS"/>
</dbReference>
<dbReference type="Pfam" id="PF00005">
    <property type="entry name" value="ABC_tran"/>
    <property type="match status" value="1"/>
</dbReference>
<evidence type="ECO:0000256" key="15">
    <source>
        <dbReference type="ARBA" id="ARBA00039316"/>
    </source>
</evidence>
<dbReference type="GO" id="GO:0005524">
    <property type="term" value="F:ATP binding"/>
    <property type="evidence" value="ECO:0007669"/>
    <property type="project" value="UniProtKB-KW"/>
</dbReference>
<proteinExistence type="inferred from homology"/>
<evidence type="ECO:0000256" key="16">
    <source>
        <dbReference type="ARBA" id="ARBA00042156"/>
    </source>
</evidence>
<dbReference type="Proteomes" id="UP001321861">
    <property type="component" value="Chromosome"/>
</dbReference>
<dbReference type="GO" id="GO:0016887">
    <property type="term" value="F:ATP hydrolysis activity"/>
    <property type="evidence" value="ECO:0007669"/>
    <property type="project" value="InterPro"/>
</dbReference>
<evidence type="ECO:0000256" key="6">
    <source>
        <dbReference type="ARBA" id="ARBA00022763"/>
    </source>
</evidence>
<dbReference type="GO" id="GO:0003677">
    <property type="term" value="F:DNA binding"/>
    <property type="evidence" value="ECO:0007669"/>
    <property type="project" value="UniProtKB-KW"/>
</dbReference>
<sequence>MTKNNLFADGFIRIVNAKQNNLKNVSLKIPKKVITAFVGLSGAGKSSLVFDTIAAASRRELNETFPSFTQQYLPKYGQPHVQSIKHLPVAIVVDQKKLGANARSTLATYTGIYSLLRLLFSRIGKPWVGYSDAFSFNLPQGMCPKCQGLGYVDDINVKKIIDPKKSLNEGAITFVSFGPDTWRFKRYANSGLFDNDKLLKDYTKEEMELLLYAPQQRLKNPPEVWPKTALYEGVVPRIKRSILGKKEASHHQEAINAVVKQIVCPICHGARLNQDALKCKINGLNIADVSGLDLIHVTQFLDKINEDLAEEVIRELKTKIQSLIKIGLGYLTLNRDTGSLSGGESQRVKIAKFLTSSLTDLVYILDEPSVGLHPHDIKLIKNALVGLKDQGNTVLVVEHNPEMIAMAEYIVEIGPEPGENGGKITFEGTYSELRASKTLTNRWLSQKLNFKEKVRPSSGEIVLNNLTLHNLQNISVKLPLGNETVISGVAGSGKSSLVTVLKDILAEHYDYVDVTQKSVSVNIRSTIATYLKILTEIQKLFGKANHVSTTLFSYNGKGACPICKGKGLTITNMAFMDPIVQVCEKCHGKRYNDEALSYKYHGKNIYEVLNTSISKSIYFFKDVPKIDEKLANLQQVGLDYLTMNQSLDTLSGGELQRLKLAQELGNEGTVYLLDEPTAGLHMQDVAKLIGLFNHLVDLGNSVIIIEHNLAVISQADWLIDLGPDAGIYGGELVYCGTPQYSMKNSASKTGEALLHYNQILGN</sequence>
<dbReference type="PANTHER" id="PTHR43152">
    <property type="entry name" value="UVRABC SYSTEM PROTEIN A"/>
    <property type="match status" value="1"/>
</dbReference>
<dbReference type="PROSITE" id="PS50893">
    <property type="entry name" value="ABC_TRANSPORTER_2"/>
    <property type="match status" value="2"/>
</dbReference>
<keyword evidence="9" id="KW-0862">Zinc</keyword>
<evidence type="ECO:0000256" key="10">
    <source>
        <dbReference type="ARBA" id="ARBA00022840"/>
    </source>
</evidence>
<gene>
    <name evidence="18" type="ORF">XA3_13010</name>
</gene>
<evidence type="ECO:0000256" key="3">
    <source>
        <dbReference type="ARBA" id="ARBA00022723"/>
    </source>
</evidence>
<dbReference type="Gene3D" id="1.20.1580.10">
    <property type="entry name" value="ABC transporter ATPase like domain"/>
    <property type="match status" value="2"/>
</dbReference>
<feature type="domain" description="ABC transporter" evidence="17">
    <location>
        <begin position="6"/>
        <end position="446"/>
    </location>
</feature>
<keyword evidence="2" id="KW-0963">Cytoplasm</keyword>
<keyword evidence="8" id="KW-0863">Zinc-finger</keyword>
<dbReference type="GO" id="GO:0006281">
    <property type="term" value="P:DNA repair"/>
    <property type="evidence" value="ECO:0007669"/>
    <property type="project" value="UniProtKB-KW"/>
</dbReference>
<feature type="domain" description="ABC transporter" evidence="17">
    <location>
        <begin position="448"/>
        <end position="754"/>
    </location>
</feature>
<dbReference type="KEGG" id="xap:XA3_13010"/>
<evidence type="ECO:0000256" key="1">
    <source>
        <dbReference type="ARBA" id="ARBA00004496"/>
    </source>
</evidence>
<evidence type="ECO:0000256" key="14">
    <source>
        <dbReference type="ARBA" id="ARBA00038000"/>
    </source>
</evidence>
<evidence type="ECO:0000256" key="13">
    <source>
        <dbReference type="ARBA" id="ARBA00023204"/>
    </source>
</evidence>
<dbReference type="SUPFAM" id="SSF52540">
    <property type="entry name" value="P-loop containing nucleoside triphosphate hydrolases"/>
    <property type="match status" value="2"/>
</dbReference>
<dbReference type="GO" id="GO:0004518">
    <property type="term" value="F:nuclease activity"/>
    <property type="evidence" value="ECO:0007669"/>
    <property type="project" value="UniProtKB-KW"/>
</dbReference>
<comment type="similarity">
    <text evidence="14">Belongs to the ABC transporter superfamily. UvrA family.</text>
</comment>
<dbReference type="InterPro" id="IPR027417">
    <property type="entry name" value="P-loop_NTPase"/>
</dbReference>
<name>A0AAU9DFY3_9LACO</name>
<keyword evidence="6" id="KW-0227">DNA damage</keyword>
<evidence type="ECO:0000256" key="7">
    <source>
        <dbReference type="ARBA" id="ARBA00022769"/>
    </source>
</evidence>
<evidence type="ECO:0000259" key="17">
    <source>
        <dbReference type="PROSITE" id="PS50893"/>
    </source>
</evidence>
<keyword evidence="4" id="KW-0677">Repeat</keyword>
<protein>
    <recommendedName>
        <fullName evidence="15">UvrABC system protein A</fullName>
    </recommendedName>
    <alternativeName>
        <fullName evidence="16">Excinuclease ABC subunit A</fullName>
    </alternativeName>
</protein>
<evidence type="ECO:0000256" key="8">
    <source>
        <dbReference type="ARBA" id="ARBA00022771"/>
    </source>
</evidence>
<evidence type="ECO:0000313" key="19">
    <source>
        <dbReference type="Proteomes" id="UP001321861"/>
    </source>
</evidence>
<evidence type="ECO:0000256" key="11">
    <source>
        <dbReference type="ARBA" id="ARBA00022881"/>
    </source>
</evidence>
<reference evidence="18 19" key="1">
    <citation type="journal article" date="2023" name="Microbiol. Spectr.">
        <title>Symbiosis of Carpenter Bees with Uncharacterized Lactic Acid Bacteria Showing NAD Auxotrophy.</title>
        <authorList>
            <person name="Kawasaki S."/>
            <person name="Ozawa K."/>
            <person name="Mori T."/>
            <person name="Yamamoto A."/>
            <person name="Ito M."/>
            <person name="Ohkuma M."/>
            <person name="Sakamoto M."/>
            <person name="Matsutani M."/>
        </authorList>
    </citation>
    <scope>NUCLEOTIDE SEQUENCE [LARGE SCALE GENOMIC DNA]</scope>
    <source>
        <strain evidence="18 19">XA3</strain>
    </source>
</reference>